<reference evidence="2" key="1">
    <citation type="submission" date="2023-08" db="EMBL/GenBank/DDBJ databases">
        <title>A de novo genome assembly of Solanum verrucosum Schlechtendal, a Mexican diploid species geographically isolated from the other diploid A-genome species in potato relatives.</title>
        <authorList>
            <person name="Hosaka K."/>
        </authorList>
    </citation>
    <scope>NUCLEOTIDE SEQUENCE</scope>
    <source>
        <tissue evidence="2">Young leaves</tissue>
    </source>
</reference>
<name>A0AAF0TAH6_SOLVR</name>
<keyword evidence="3" id="KW-1185">Reference proteome</keyword>
<proteinExistence type="predicted"/>
<evidence type="ECO:0000259" key="1">
    <source>
        <dbReference type="Pfam" id="PF24626"/>
    </source>
</evidence>
<accession>A0AAF0TAH6</accession>
<dbReference type="PANTHER" id="PTHR46148:SF60">
    <property type="entry name" value="CHROMO DOMAIN-CONTAINING PROTEIN"/>
    <property type="match status" value="1"/>
</dbReference>
<protein>
    <recommendedName>
        <fullName evidence="1">Tf2-1-like SH3-like domain-containing protein</fullName>
    </recommendedName>
</protein>
<feature type="domain" description="Tf2-1-like SH3-like" evidence="1">
    <location>
        <begin position="5"/>
        <end position="59"/>
    </location>
</feature>
<organism evidence="2 3">
    <name type="scientific">Solanum verrucosum</name>
    <dbReference type="NCBI Taxonomy" id="315347"/>
    <lineage>
        <taxon>Eukaryota</taxon>
        <taxon>Viridiplantae</taxon>
        <taxon>Streptophyta</taxon>
        <taxon>Embryophyta</taxon>
        <taxon>Tracheophyta</taxon>
        <taxon>Spermatophyta</taxon>
        <taxon>Magnoliopsida</taxon>
        <taxon>eudicotyledons</taxon>
        <taxon>Gunneridae</taxon>
        <taxon>Pentapetalae</taxon>
        <taxon>asterids</taxon>
        <taxon>lamiids</taxon>
        <taxon>Solanales</taxon>
        <taxon>Solanaceae</taxon>
        <taxon>Solanoideae</taxon>
        <taxon>Solaneae</taxon>
        <taxon>Solanum</taxon>
    </lineage>
</organism>
<dbReference type="EMBL" id="CP133613">
    <property type="protein sequence ID" value="WMV13927.1"/>
    <property type="molecule type" value="Genomic_DNA"/>
</dbReference>
<dbReference type="PANTHER" id="PTHR46148">
    <property type="entry name" value="CHROMO DOMAIN-CONTAINING PROTEIN"/>
    <property type="match status" value="1"/>
</dbReference>
<evidence type="ECO:0000313" key="2">
    <source>
        <dbReference type="EMBL" id="WMV13927.1"/>
    </source>
</evidence>
<dbReference type="AlphaFoldDB" id="A0AAF0TAH6"/>
<dbReference type="Pfam" id="PF24626">
    <property type="entry name" value="SH3_Tf2-1"/>
    <property type="match status" value="1"/>
</dbReference>
<gene>
    <name evidence="2" type="ORF">MTR67_007312</name>
</gene>
<dbReference type="InterPro" id="IPR056924">
    <property type="entry name" value="SH3_Tf2-1"/>
</dbReference>
<evidence type="ECO:0000313" key="3">
    <source>
        <dbReference type="Proteomes" id="UP001234989"/>
    </source>
</evidence>
<dbReference type="Proteomes" id="UP001234989">
    <property type="component" value="Chromosome 2"/>
</dbReference>
<sequence length="74" mass="8794">MLPAKSVMRFGKKGKLSLRFLGPFEILEKYEDIAYKLVLPPNLLEVRLVFYVSMLQRYRHDDFHVIHWDSVALD</sequence>